<organism evidence="10 11">
    <name type="scientific">Tetracentron sinense</name>
    <name type="common">Spur-leaf</name>
    <dbReference type="NCBI Taxonomy" id="13715"/>
    <lineage>
        <taxon>Eukaryota</taxon>
        <taxon>Viridiplantae</taxon>
        <taxon>Streptophyta</taxon>
        <taxon>Embryophyta</taxon>
        <taxon>Tracheophyta</taxon>
        <taxon>Spermatophyta</taxon>
        <taxon>Magnoliopsida</taxon>
        <taxon>Trochodendrales</taxon>
        <taxon>Trochodendraceae</taxon>
        <taxon>Tetracentron</taxon>
    </lineage>
</organism>
<evidence type="ECO:0000256" key="5">
    <source>
        <dbReference type="ARBA" id="ARBA00022884"/>
    </source>
</evidence>
<dbReference type="Proteomes" id="UP000655225">
    <property type="component" value="Unassembled WGS sequence"/>
</dbReference>
<reference evidence="10 11" key="1">
    <citation type="submission" date="2020-04" db="EMBL/GenBank/DDBJ databases">
        <title>Plant Genome Project.</title>
        <authorList>
            <person name="Zhang R.-G."/>
        </authorList>
    </citation>
    <scope>NUCLEOTIDE SEQUENCE [LARGE SCALE GENOMIC DNA]</scope>
    <source>
        <strain evidence="10">YNK0</strain>
        <tissue evidence="10">Leaf</tissue>
    </source>
</reference>
<feature type="region of interest" description="Disordered" evidence="8">
    <location>
        <begin position="144"/>
        <end position="207"/>
    </location>
</feature>
<feature type="compositionally biased region" description="Basic and acidic residues" evidence="8">
    <location>
        <begin position="379"/>
        <end position="401"/>
    </location>
</feature>
<dbReference type="GO" id="GO:0005634">
    <property type="term" value="C:nucleus"/>
    <property type="evidence" value="ECO:0007669"/>
    <property type="project" value="UniProtKB-SubCell"/>
</dbReference>
<feature type="domain" description="RanBP2-type" evidence="9">
    <location>
        <begin position="204"/>
        <end position="235"/>
    </location>
</feature>
<evidence type="ECO:0000256" key="7">
    <source>
        <dbReference type="PROSITE-ProRule" id="PRU00322"/>
    </source>
</evidence>
<dbReference type="SMART" id="SM00547">
    <property type="entry name" value="ZnF_RBZ"/>
    <property type="match status" value="1"/>
</dbReference>
<name>A0A834ZGS9_TETSI</name>
<feature type="compositionally biased region" description="Basic and acidic residues" evidence="8">
    <location>
        <begin position="39"/>
        <end position="56"/>
    </location>
</feature>
<accession>A0A834ZGS9</accession>
<dbReference type="GO" id="GO:0006355">
    <property type="term" value="P:regulation of DNA-templated transcription"/>
    <property type="evidence" value="ECO:0007669"/>
    <property type="project" value="InterPro"/>
</dbReference>
<evidence type="ECO:0000313" key="11">
    <source>
        <dbReference type="Proteomes" id="UP000655225"/>
    </source>
</evidence>
<dbReference type="PANTHER" id="PTHR23238">
    <property type="entry name" value="RNA BINDING PROTEIN"/>
    <property type="match status" value="1"/>
</dbReference>
<keyword evidence="11" id="KW-1185">Reference proteome</keyword>
<feature type="region of interest" description="Disordered" evidence="8">
    <location>
        <begin position="237"/>
        <end position="312"/>
    </location>
</feature>
<feature type="compositionally biased region" description="Basic and acidic residues" evidence="8">
    <location>
        <begin position="339"/>
        <end position="348"/>
    </location>
</feature>
<gene>
    <name evidence="10" type="ORF">HHK36_006194</name>
</gene>
<feature type="compositionally biased region" description="Pro residues" evidence="8">
    <location>
        <begin position="243"/>
        <end position="252"/>
    </location>
</feature>
<feature type="region of interest" description="Disordered" evidence="8">
    <location>
        <begin position="1"/>
        <end position="56"/>
    </location>
</feature>
<evidence type="ECO:0000256" key="4">
    <source>
        <dbReference type="ARBA" id="ARBA00022833"/>
    </source>
</evidence>
<evidence type="ECO:0000256" key="1">
    <source>
        <dbReference type="ARBA" id="ARBA00004123"/>
    </source>
</evidence>
<dbReference type="InterPro" id="IPR034870">
    <property type="entry name" value="TET_fam"/>
</dbReference>
<evidence type="ECO:0000256" key="2">
    <source>
        <dbReference type="ARBA" id="ARBA00022723"/>
    </source>
</evidence>
<comment type="subcellular location">
    <subcellularLocation>
        <location evidence="1">Nucleus</location>
    </subcellularLocation>
</comment>
<dbReference type="EMBL" id="JABCRI010000004">
    <property type="protein sequence ID" value="KAF8407069.1"/>
    <property type="molecule type" value="Genomic_DNA"/>
</dbReference>
<dbReference type="OMA" id="CNKERYA"/>
<keyword evidence="2" id="KW-0479">Metal-binding</keyword>
<dbReference type="OrthoDB" id="1878647at2759"/>
<keyword evidence="4" id="KW-0862">Zinc</keyword>
<feature type="compositionally biased region" description="Basic and acidic residues" evidence="8">
    <location>
        <begin position="300"/>
        <end position="311"/>
    </location>
</feature>
<dbReference type="PROSITE" id="PS01358">
    <property type="entry name" value="ZF_RANBP2_1"/>
    <property type="match status" value="1"/>
</dbReference>
<feature type="compositionally biased region" description="Basic and acidic residues" evidence="8">
    <location>
        <begin position="178"/>
        <end position="195"/>
    </location>
</feature>
<dbReference type="PROSITE" id="PS50199">
    <property type="entry name" value="ZF_RANBP2_2"/>
    <property type="match status" value="1"/>
</dbReference>
<sequence>MGSREREQTNAHQPQPQPHLSSLVVRPSESGGCSDYEPGELRRDPPPPYSRSDRFSDNPAFSVARCKNLGIEEDRYCLGMDIKDFPNTLSLNQFLDWIVDCLSWTSLVCFSGYGMHAGSGSPLRHRKVVVHRYSPDFDHSGLPPRSRGFWGGRGPGRFRDSIPPYGRGRGGGRSSGRGFDRPRFSPEPFRGEGMDRNNSNVPPRDGDWICPDPLCRNLNFARREYCNKCDTFRFAPGETPRGNYPPSPPLHAPLPRFSGPPMERSPDRSMNGYRPPPRGWGRVSPREFEGGPPPPRHGGRSPDHYMQRERLDYDEEEDYIGRNKFDRRGRESCFFFHERRGYEGRNERGPPSSPPPPPRGRWSHDVRDRSLSPMMGRPLSKDYCWDSYMDREQDHDAEERSQSPMRGGPPPKDYHRDSYMDKGRDNRRVMTRHRIGDPY</sequence>
<evidence type="ECO:0000259" key="9">
    <source>
        <dbReference type="PROSITE" id="PS50199"/>
    </source>
</evidence>
<feature type="region of interest" description="Disordered" evidence="8">
    <location>
        <begin position="339"/>
        <end position="439"/>
    </location>
</feature>
<comment type="caution">
    <text evidence="10">The sequence shown here is derived from an EMBL/GenBank/DDBJ whole genome shotgun (WGS) entry which is preliminary data.</text>
</comment>
<evidence type="ECO:0000313" key="10">
    <source>
        <dbReference type="EMBL" id="KAF8407069.1"/>
    </source>
</evidence>
<evidence type="ECO:0000256" key="8">
    <source>
        <dbReference type="SAM" id="MobiDB-lite"/>
    </source>
</evidence>
<dbReference type="GO" id="GO:0003723">
    <property type="term" value="F:RNA binding"/>
    <property type="evidence" value="ECO:0007669"/>
    <property type="project" value="UniProtKB-KW"/>
</dbReference>
<feature type="compositionally biased region" description="Polar residues" evidence="8">
    <location>
        <begin position="10"/>
        <end position="20"/>
    </location>
</feature>
<dbReference type="AlphaFoldDB" id="A0A834ZGS9"/>
<dbReference type="Gene3D" id="4.10.1060.10">
    <property type="entry name" value="Zinc finger, RanBP2-type"/>
    <property type="match status" value="1"/>
</dbReference>
<protein>
    <recommendedName>
        <fullName evidence="9">RanBP2-type domain-containing protein</fullName>
    </recommendedName>
</protein>
<proteinExistence type="predicted"/>
<dbReference type="InterPro" id="IPR001876">
    <property type="entry name" value="Znf_RanBP2"/>
</dbReference>
<dbReference type="GO" id="GO:0008270">
    <property type="term" value="F:zinc ion binding"/>
    <property type="evidence" value="ECO:0007669"/>
    <property type="project" value="UniProtKB-KW"/>
</dbReference>
<evidence type="ECO:0000256" key="6">
    <source>
        <dbReference type="ARBA" id="ARBA00023242"/>
    </source>
</evidence>
<feature type="compositionally biased region" description="Basic and acidic residues" evidence="8">
    <location>
        <begin position="412"/>
        <end position="439"/>
    </location>
</feature>
<keyword evidence="5" id="KW-0694">RNA-binding</keyword>
<dbReference type="InterPro" id="IPR036443">
    <property type="entry name" value="Znf_RanBP2_sf"/>
</dbReference>
<dbReference type="SUPFAM" id="SSF90209">
    <property type="entry name" value="Ran binding protein zinc finger-like"/>
    <property type="match status" value="1"/>
</dbReference>
<keyword evidence="6" id="KW-0539">Nucleus</keyword>
<keyword evidence="3 7" id="KW-0863">Zinc-finger</keyword>
<dbReference type="FunFam" id="4.10.1060.10:FF:000017">
    <property type="entry name" value="FUS RNA-binding protein"/>
    <property type="match status" value="1"/>
</dbReference>
<evidence type="ECO:0000256" key="3">
    <source>
        <dbReference type="ARBA" id="ARBA00022771"/>
    </source>
</evidence>